<dbReference type="InterPro" id="IPR036291">
    <property type="entry name" value="NAD(P)-bd_dom_sf"/>
</dbReference>
<evidence type="ECO:0000313" key="3">
    <source>
        <dbReference type="Proteomes" id="UP000249061"/>
    </source>
</evidence>
<dbReference type="EMBL" id="QFQP01000067">
    <property type="protein sequence ID" value="PZR03967.1"/>
    <property type="molecule type" value="Genomic_DNA"/>
</dbReference>
<protein>
    <submittedName>
        <fullName evidence="2">2-dehydropantoate 2-reductase</fullName>
    </submittedName>
</protein>
<evidence type="ECO:0000313" key="2">
    <source>
        <dbReference type="EMBL" id="PZR03967.1"/>
    </source>
</evidence>
<feature type="domain" description="Ketopantoate reductase N-terminal" evidence="1">
    <location>
        <begin position="3"/>
        <end position="118"/>
    </location>
</feature>
<organism evidence="2 3">
    <name type="scientific">Archangium gephyra</name>
    <dbReference type="NCBI Taxonomy" id="48"/>
    <lineage>
        <taxon>Bacteria</taxon>
        <taxon>Pseudomonadati</taxon>
        <taxon>Myxococcota</taxon>
        <taxon>Myxococcia</taxon>
        <taxon>Myxococcales</taxon>
        <taxon>Cystobacterineae</taxon>
        <taxon>Archangiaceae</taxon>
        <taxon>Archangium</taxon>
    </lineage>
</organism>
<accession>A0A2W5SQN0</accession>
<dbReference type="SUPFAM" id="SSF51735">
    <property type="entry name" value="NAD(P)-binding Rossmann-fold domains"/>
    <property type="match status" value="1"/>
</dbReference>
<name>A0A2W5SQN0_9BACT</name>
<proteinExistence type="predicted"/>
<dbReference type="Proteomes" id="UP000249061">
    <property type="component" value="Unassembled WGS sequence"/>
</dbReference>
<dbReference type="InterPro" id="IPR013332">
    <property type="entry name" value="KPR_N"/>
</dbReference>
<sequence>MNIALIGPGAIGSTLAFQLSRAGHDVTVVARGQRLAQLTKDGAIVRTDGARATVTVHTGLDTTVAYDLVLVTVLATQVDAVLPALKASAAKKVMFLFNTFEPLAPLRDAVGAHRFAFGFPGGIFCLLVDGRIRPTIRAGTTMDDAATAKCFEAAGIPTALEPDMHSWLRSHAAMVVPLMSIGVLAHTQKRGASWREARAHALAYRTGFELVRAVGNAWLPKALGTLSRLPLVMLTFLLWALSRSTMLRELGALGATEPRMLIDMMKATKPELAAPLVAIRP</sequence>
<dbReference type="Gene3D" id="3.40.50.720">
    <property type="entry name" value="NAD(P)-binding Rossmann-like Domain"/>
    <property type="match status" value="1"/>
</dbReference>
<dbReference type="AlphaFoldDB" id="A0A2W5SQN0"/>
<dbReference type="Pfam" id="PF02558">
    <property type="entry name" value="ApbA"/>
    <property type="match status" value="1"/>
</dbReference>
<evidence type="ECO:0000259" key="1">
    <source>
        <dbReference type="Pfam" id="PF02558"/>
    </source>
</evidence>
<comment type="caution">
    <text evidence="2">The sequence shown here is derived from an EMBL/GenBank/DDBJ whole genome shotgun (WGS) entry which is preliminary data.</text>
</comment>
<gene>
    <name evidence="2" type="ORF">DI536_35140</name>
</gene>
<reference evidence="2 3" key="1">
    <citation type="submission" date="2017-08" db="EMBL/GenBank/DDBJ databases">
        <title>Infants hospitalized years apart are colonized by the same room-sourced microbial strains.</title>
        <authorList>
            <person name="Brooks B."/>
            <person name="Olm M.R."/>
            <person name="Firek B.A."/>
            <person name="Baker R."/>
            <person name="Thomas B.C."/>
            <person name="Morowitz M.J."/>
            <person name="Banfield J.F."/>
        </authorList>
    </citation>
    <scope>NUCLEOTIDE SEQUENCE [LARGE SCALE GENOMIC DNA]</scope>
    <source>
        <strain evidence="2">S2_003_000_R2_14</strain>
    </source>
</reference>